<comment type="caution">
    <text evidence="2">The sequence shown here is derived from an EMBL/GenBank/DDBJ whole genome shotgun (WGS) entry which is preliminary data.</text>
</comment>
<reference evidence="2 3" key="1">
    <citation type="submission" date="2016-10" db="EMBL/GenBank/DDBJ databases">
        <authorList>
            <person name="Varghese N."/>
            <person name="Submissions S."/>
        </authorList>
    </citation>
    <scope>NUCLEOTIDE SEQUENCE [LARGE SCALE GENOMIC DNA]</scope>
    <source>
        <strain evidence="2 3">CGMCC 1.10941</strain>
    </source>
</reference>
<evidence type="ECO:0000256" key="1">
    <source>
        <dbReference type="SAM" id="SignalP"/>
    </source>
</evidence>
<protein>
    <submittedName>
        <fullName evidence="2">Uncharacterized protein</fullName>
    </submittedName>
</protein>
<sequence>MKKISFLMLFALSFLVLNCRTEEFHNEEVNHQKQFQVSMLSRQQVGKITPLWNKISEIKKNKLTHSYKLSSKSVQDSILEGAIIDTDHVLLVQNGEHKTYTFPVHRSFISNKTESLLLKQNADETFTGILIQYDIDSQERQRFINGENINISSKTKIYDIESININTNARVQVDVVGCYQITWETGWCSAGVHQTGQDSSCQVGGAPAPYIQSVVDICDTGSSTPSAPSGFLGIGSSGSFTPIGGGYLTVPFVSIGHQYYETEDPNDPNFTHWLNVGNYFNSLPSQLNQLRNTNPDIFYYTYYYFKDNGINLSTTTFITERLTGLYNWYTAANNNPNNSSAQNQQSLNWAFQYLLQDPTISWTEFEPIVTFANKFLQENPDTLNPEAIFLRFKSLSDALLQNPNKLLKIPCNQLPHWQDIAMHQIPQSVKIKLQNIPNQNSYWSSWNITNLDNGEGAHINMDLFPVKISTMPKKPNSTQKYTPAEFFDFFRKNINLFAEKFTPIENNYYNIHDTALWNSANPLGALIHIDITPDDGTVVCSGVSTNTWIFSTIKAPQGWSYDGVHPVSGNRAFSYYMDGTTMYIYTRGVDRTSKINDQKTPIINYIMEAIAFSAADDLWTEMQNKLSKYVNDREGSSNVITPVKYRPNYDGIKNYLKGKIPLSSVGCN</sequence>
<evidence type="ECO:0000313" key="2">
    <source>
        <dbReference type="EMBL" id="SDL89276.1"/>
    </source>
</evidence>
<dbReference type="Proteomes" id="UP000199242">
    <property type="component" value="Unassembled WGS sequence"/>
</dbReference>
<accession>A0ABY0QTT9</accession>
<organism evidence="2 3">
    <name type="scientific">Chryseobacterium taihuense</name>
    <dbReference type="NCBI Taxonomy" id="1141221"/>
    <lineage>
        <taxon>Bacteria</taxon>
        <taxon>Pseudomonadati</taxon>
        <taxon>Bacteroidota</taxon>
        <taxon>Flavobacteriia</taxon>
        <taxon>Flavobacteriales</taxon>
        <taxon>Weeksellaceae</taxon>
        <taxon>Chryseobacterium group</taxon>
        <taxon>Chryseobacterium</taxon>
    </lineage>
</organism>
<proteinExistence type="predicted"/>
<name>A0ABY0QTT9_9FLAO</name>
<gene>
    <name evidence="2" type="ORF">SAMN05216273_10856</name>
</gene>
<keyword evidence="1" id="KW-0732">Signal</keyword>
<feature type="signal peptide" evidence="1">
    <location>
        <begin position="1"/>
        <end position="18"/>
    </location>
</feature>
<evidence type="ECO:0000313" key="3">
    <source>
        <dbReference type="Proteomes" id="UP000199242"/>
    </source>
</evidence>
<dbReference type="EMBL" id="FNHD01000008">
    <property type="protein sequence ID" value="SDL89276.1"/>
    <property type="molecule type" value="Genomic_DNA"/>
</dbReference>
<keyword evidence="3" id="KW-1185">Reference proteome</keyword>
<feature type="chain" id="PRO_5046838868" evidence="1">
    <location>
        <begin position="19"/>
        <end position="668"/>
    </location>
</feature>